<organism evidence="3 4">
    <name type="scientific">Paraburkholderia sabiae</name>
    <dbReference type="NCBI Taxonomy" id="273251"/>
    <lineage>
        <taxon>Bacteria</taxon>
        <taxon>Pseudomonadati</taxon>
        <taxon>Pseudomonadota</taxon>
        <taxon>Betaproteobacteria</taxon>
        <taxon>Burkholderiales</taxon>
        <taxon>Burkholderiaceae</taxon>
        <taxon>Paraburkholderia</taxon>
    </lineage>
</organism>
<evidence type="ECO:0000313" key="3">
    <source>
        <dbReference type="EMBL" id="MEM5288421.1"/>
    </source>
</evidence>
<gene>
    <name evidence="3" type="ORF">V4C55_22085</name>
</gene>
<evidence type="ECO:0000256" key="1">
    <source>
        <dbReference type="SAM" id="MobiDB-lite"/>
    </source>
</evidence>
<dbReference type="Pfam" id="PF07254">
    <property type="entry name" value="Cpta_toxin"/>
    <property type="match status" value="1"/>
</dbReference>
<sequence length="161" mass="16956">MTAASSLPAEPAQSSDSALNGGPSQRIALRRSAALHLATAFFIVVAITAVCTTIGARFGLGRAALTGLAVLGILLLAAVHQGRNQPGALKIGPEGLSIWNRAGILRTQGRIVGCSQWSDSLLMLWLEDDEGALHRLLLAADMLESRVFRELAVLARRAAHV</sequence>
<feature type="region of interest" description="Disordered" evidence="1">
    <location>
        <begin position="1"/>
        <end position="20"/>
    </location>
</feature>
<dbReference type="Proteomes" id="UP001494588">
    <property type="component" value="Unassembled WGS sequence"/>
</dbReference>
<keyword evidence="2" id="KW-1133">Transmembrane helix</keyword>
<name>A0ABU9QG38_9BURK</name>
<keyword evidence="2" id="KW-0472">Membrane</keyword>
<evidence type="ECO:0000313" key="4">
    <source>
        <dbReference type="Proteomes" id="UP001494588"/>
    </source>
</evidence>
<evidence type="ECO:0000256" key="2">
    <source>
        <dbReference type="SAM" id="Phobius"/>
    </source>
</evidence>
<dbReference type="EMBL" id="JAZHGC010000018">
    <property type="protein sequence ID" value="MEM5288421.1"/>
    <property type="molecule type" value="Genomic_DNA"/>
</dbReference>
<keyword evidence="2" id="KW-0812">Transmembrane</keyword>
<dbReference type="RefSeq" id="WP_233472138.1">
    <property type="nucleotide sequence ID" value="NZ_CAJHCS010000045.1"/>
</dbReference>
<feature type="transmembrane region" description="Helical" evidence="2">
    <location>
        <begin position="62"/>
        <end position="80"/>
    </location>
</feature>
<keyword evidence="4" id="KW-1185">Reference proteome</keyword>
<dbReference type="InterPro" id="IPR009883">
    <property type="entry name" value="YgfX"/>
</dbReference>
<reference evidence="3 4" key="1">
    <citation type="submission" date="2024-01" db="EMBL/GenBank/DDBJ databases">
        <title>The diversity of rhizobia nodulating Mimosa spp. in eleven states of Brazil covering several biomes is determined by host plant, location, and edaphic factors.</title>
        <authorList>
            <person name="Rouws L."/>
            <person name="Barauna A."/>
            <person name="Beukes C."/>
            <person name="De Faria S.M."/>
            <person name="Gross E."/>
            <person name="Dos Reis Junior F.B."/>
            <person name="Simon M."/>
            <person name="Maluk M."/>
            <person name="Odee D.W."/>
            <person name="Kenicer G."/>
            <person name="Young J.P.W."/>
            <person name="Reis V.M."/>
            <person name="Zilli J."/>
            <person name="James E.K."/>
        </authorList>
    </citation>
    <scope>NUCLEOTIDE SEQUENCE [LARGE SCALE GENOMIC DNA]</scope>
    <source>
        <strain evidence="3 4">JPY77</strain>
    </source>
</reference>
<accession>A0ABU9QG38</accession>
<comment type="caution">
    <text evidence="3">The sequence shown here is derived from an EMBL/GenBank/DDBJ whole genome shotgun (WGS) entry which is preliminary data.</text>
</comment>
<feature type="transmembrane region" description="Helical" evidence="2">
    <location>
        <begin position="33"/>
        <end position="56"/>
    </location>
</feature>
<protein>
    <submittedName>
        <fullName evidence="3">Protein YgfX</fullName>
    </submittedName>
</protein>
<proteinExistence type="predicted"/>